<gene>
    <name evidence="1" type="ORF">G352_22311</name>
</gene>
<sequence>MYELHPSDADLYRQQMIALTKNNPFAASVYVYDQDEYARMRMLVTEDGKAGVALKGDEVVSVFAHQDGAHPAVAQSMLRQATALGGHRLDCFDTVLPKLYADAGFVPIARLAWNDDYAPDGWNYQTYRRYNNGRPDVVFMAYNPRAVGSRYERGAGEYVANYDEGIARAQAYQAASVGNRGLG</sequence>
<keyword evidence="2" id="KW-1185">Reference proteome</keyword>
<name>M2Z5R4_9NOCA</name>
<comment type="caution">
    <text evidence="1">The sequence shown here is derived from an EMBL/GenBank/DDBJ whole genome shotgun (WGS) entry which is preliminary data.</text>
</comment>
<organism evidence="1 2">
    <name type="scientific">Rhodococcus ruber BKS 20-38</name>
    <dbReference type="NCBI Taxonomy" id="1278076"/>
    <lineage>
        <taxon>Bacteria</taxon>
        <taxon>Bacillati</taxon>
        <taxon>Actinomycetota</taxon>
        <taxon>Actinomycetes</taxon>
        <taxon>Mycobacteriales</taxon>
        <taxon>Nocardiaceae</taxon>
        <taxon>Rhodococcus</taxon>
    </lineage>
</organism>
<proteinExistence type="predicted"/>
<dbReference type="PATRIC" id="fig|1278076.4.peg.4573"/>
<evidence type="ECO:0000313" key="2">
    <source>
        <dbReference type="Proteomes" id="UP000011731"/>
    </source>
</evidence>
<protein>
    <recommendedName>
        <fullName evidence="3">N-acetyltransferase domain-containing protein</fullName>
    </recommendedName>
</protein>
<reference evidence="1 2" key="1">
    <citation type="journal article" date="2013" name="Genome Announc.">
        <title>Draft Genome Sequence of Rhodococcus ruber Strain BKS 20-38.</title>
        <authorList>
            <person name="Bala M."/>
            <person name="Kumar S."/>
            <person name="Raghava G.P."/>
            <person name="Mayilraj S."/>
        </authorList>
    </citation>
    <scope>NUCLEOTIDE SEQUENCE [LARGE SCALE GENOMIC DNA]</scope>
    <source>
        <strain evidence="1 2">BKS 20-38</strain>
    </source>
</reference>
<dbReference type="Proteomes" id="UP000011731">
    <property type="component" value="Unassembled WGS sequence"/>
</dbReference>
<evidence type="ECO:0000313" key="1">
    <source>
        <dbReference type="EMBL" id="EME55994.1"/>
    </source>
</evidence>
<evidence type="ECO:0008006" key="3">
    <source>
        <dbReference type="Google" id="ProtNLM"/>
    </source>
</evidence>
<accession>M2Z5R4</accession>
<dbReference type="EMBL" id="AOEX01000083">
    <property type="protein sequence ID" value="EME55994.1"/>
    <property type="molecule type" value="Genomic_DNA"/>
</dbReference>
<dbReference type="AlphaFoldDB" id="M2Z5R4"/>